<comment type="caution">
    <text evidence="1">The sequence shown here is derived from an EMBL/GenBank/DDBJ whole genome shotgun (WGS) entry which is preliminary data.</text>
</comment>
<accession>A0A9P9I715</accession>
<keyword evidence="2" id="KW-1185">Reference proteome</keyword>
<organism evidence="1 2">
    <name type="scientific">Dactylonectria macrodidyma</name>
    <dbReference type="NCBI Taxonomy" id="307937"/>
    <lineage>
        <taxon>Eukaryota</taxon>
        <taxon>Fungi</taxon>
        <taxon>Dikarya</taxon>
        <taxon>Ascomycota</taxon>
        <taxon>Pezizomycotina</taxon>
        <taxon>Sordariomycetes</taxon>
        <taxon>Hypocreomycetidae</taxon>
        <taxon>Hypocreales</taxon>
        <taxon>Nectriaceae</taxon>
        <taxon>Dactylonectria</taxon>
    </lineage>
</organism>
<dbReference type="OrthoDB" id="7464126at2759"/>
<name>A0A9P9I715_9HYPO</name>
<reference evidence="1" key="1">
    <citation type="journal article" date="2021" name="Nat. Commun.">
        <title>Genetic determinants of endophytism in the Arabidopsis root mycobiome.</title>
        <authorList>
            <person name="Mesny F."/>
            <person name="Miyauchi S."/>
            <person name="Thiergart T."/>
            <person name="Pickel B."/>
            <person name="Atanasova L."/>
            <person name="Karlsson M."/>
            <person name="Huettel B."/>
            <person name="Barry K.W."/>
            <person name="Haridas S."/>
            <person name="Chen C."/>
            <person name="Bauer D."/>
            <person name="Andreopoulos W."/>
            <person name="Pangilinan J."/>
            <person name="LaButti K."/>
            <person name="Riley R."/>
            <person name="Lipzen A."/>
            <person name="Clum A."/>
            <person name="Drula E."/>
            <person name="Henrissat B."/>
            <person name="Kohler A."/>
            <person name="Grigoriev I.V."/>
            <person name="Martin F.M."/>
            <person name="Hacquard S."/>
        </authorList>
    </citation>
    <scope>NUCLEOTIDE SEQUENCE</scope>
    <source>
        <strain evidence="1">MPI-CAGE-AT-0147</strain>
    </source>
</reference>
<evidence type="ECO:0000313" key="2">
    <source>
        <dbReference type="Proteomes" id="UP000738349"/>
    </source>
</evidence>
<dbReference type="Proteomes" id="UP000738349">
    <property type="component" value="Unassembled WGS sequence"/>
</dbReference>
<dbReference type="AlphaFoldDB" id="A0A9P9I715"/>
<evidence type="ECO:0000313" key="1">
    <source>
        <dbReference type="EMBL" id="KAH7110253.1"/>
    </source>
</evidence>
<dbReference type="EMBL" id="JAGMUV010000046">
    <property type="protein sequence ID" value="KAH7110253.1"/>
    <property type="molecule type" value="Genomic_DNA"/>
</dbReference>
<protein>
    <submittedName>
        <fullName evidence="1">Uncharacterized protein</fullName>
    </submittedName>
</protein>
<gene>
    <name evidence="1" type="ORF">EDB81DRAFT_894822</name>
</gene>
<proteinExistence type="predicted"/>
<sequence length="141" mass="16274">MNVSVGDIAAIATLAWTVYRRYKKSAKEGRDISDDVSNIGVILSEIDEDLKEDRTSLNSHREKRLLHLVDSADKVIRDLQREIGRYDSLKTTTQKKFEILRFAFKDVSSMRQRIINTTTNLVAFEVLLLRLVHLARLELSR</sequence>